<evidence type="ECO:0000313" key="9">
    <source>
        <dbReference type="Proteomes" id="UP000310189"/>
    </source>
</evidence>
<comment type="subunit">
    <text evidence="6">Component of the Mediator complex.</text>
</comment>
<dbReference type="EMBL" id="SPNW01000007">
    <property type="protein sequence ID" value="TIA92351.1"/>
    <property type="molecule type" value="Genomic_DNA"/>
</dbReference>
<reference evidence="8 9" key="1">
    <citation type="submission" date="2019-03" db="EMBL/GenBank/DDBJ databases">
        <title>Sequencing 23 genomes of Wallemia ichthyophaga.</title>
        <authorList>
            <person name="Gostincar C."/>
        </authorList>
    </citation>
    <scope>NUCLEOTIDE SEQUENCE [LARGE SCALE GENOMIC DNA]</scope>
    <source>
        <strain evidence="8 9">EXF-5753</strain>
    </source>
</reference>
<protein>
    <recommendedName>
        <fullName evidence="6">Mediator of RNA polymerase II transcription subunit 10</fullName>
    </recommendedName>
    <alternativeName>
        <fullName evidence="6">Mediator complex subunit 10</fullName>
    </alternativeName>
</protein>
<name>A0A4T0FUV8_9BASI</name>
<dbReference type="InterPro" id="IPR019145">
    <property type="entry name" value="Mediator_Med10"/>
</dbReference>
<evidence type="ECO:0000256" key="7">
    <source>
        <dbReference type="SAM" id="MobiDB-lite"/>
    </source>
</evidence>
<comment type="function">
    <text evidence="6">Component of the Mediator complex, a coactivator involved in the regulated transcription of nearly all RNA polymerase II-dependent genes. Mediator functions as a bridge to convey information from gene-specific regulatory proteins to the basal RNA polymerase II transcription machinery. Mediator is recruited to promoters by direct interactions with regulatory proteins and serves as a scaffold for the assembly of a functional preinitiation complex with RNA polymerase II and the general transcription factors.</text>
</comment>
<keyword evidence="3 6" id="KW-0805">Transcription regulation</keyword>
<evidence type="ECO:0000256" key="3">
    <source>
        <dbReference type="ARBA" id="ARBA00023015"/>
    </source>
</evidence>
<dbReference type="OrthoDB" id="337270at2759"/>
<evidence type="ECO:0000256" key="2">
    <source>
        <dbReference type="ARBA" id="ARBA00005389"/>
    </source>
</evidence>
<comment type="similarity">
    <text evidence="2 6">Belongs to the Mediator complex subunit 10 family.</text>
</comment>
<dbReference type="GO" id="GO:0006357">
    <property type="term" value="P:regulation of transcription by RNA polymerase II"/>
    <property type="evidence" value="ECO:0007669"/>
    <property type="project" value="InterPro"/>
</dbReference>
<evidence type="ECO:0000256" key="5">
    <source>
        <dbReference type="ARBA" id="ARBA00023242"/>
    </source>
</evidence>
<dbReference type="AlphaFoldDB" id="A0A4T0FUV8"/>
<sequence>MEQTSKADEQSILDNLESSLTGLSQSLLEVGVAASEVPASEDGNADGQSSGVPRKLTASRQHRQIEAIHRDAGTVGGDRVGWGALIAYTLSHSLSHVDQGKNPNLYTKDFVEQVAGENMFMNGKLHSMKTYQDMLATALSENFSELAPEIDKRRV</sequence>
<evidence type="ECO:0000313" key="8">
    <source>
        <dbReference type="EMBL" id="TIA92351.1"/>
    </source>
</evidence>
<accession>A0A4T0FUV8</accession>
<keyword evidence="4 6" id="KW-0804">Transcription</keyword>
<evidence type="ECO:0000256" key="4">
    <source>
        <dbReference type="ARBA" id="ARBA00023163"/>
    </source>
</evidence>
<organism evidence="8 9">
    <name type="scientific">Wallemia hederae</name>
    <dbReference type="NCBI Taxonomy" id="1540922"/>
    <lineage>
        <taxon>Eukaryota</taxon>
        <taxon>Fungi</taxon>
        <taxon>Dikarya</taxon>
        <taxon>Basidiomycota</taxon>
        <taxon>Wallemiomycotina</taxon>
        <taxon>Wallemiomycetes</taxon>
        <taxon>Wallemiales</taxon>
        <taxon>Wallemiaceae</taxon>
        <taxon>Wallemia</taxon>
    </lineage>
</organism>
<dbReference type="Proteomes" id="UP000310189">
    <property type="component" value="Unassembled WGS sequence"/>
</dbReference>
<dbReference type="Pfam" id="PF09748">
    <property type="entry name" value="Med10"/>
    <property type="match status" value="1"/>
</dbReference>
<evidence type="ECO:0000256" key="6">
    <source>
        <dbReference type="RuleBase" id="RU364146"/>
    </source>
</evidence>
<keyword evidence="9" id="KW-1185">Reference proteome</keyword>
<dbReference type="GO" id="GO:0016592">
    <property type="term" value="C:mediator complex"/>
    <property type="evidence" value="ECO:0007669"/>
    <property type="project" value="InterPro"/>
</dbReference>
<comment type="caution">
    <text evidence="8">The sequence shown here is derived from an EMBL/GenBank/DDBJ whole genome shotgun (WGS) entry which is preliminary data.</text>
</comment>
<keyword evidence="5 6" id="KW-0539">Nucleus</keyword>
<comment type="subcellular location">
    <subcellularLocation>
        <location evidence="1 6">Nucleus</location>
    </subcellularLocation>
</comment>
<evidence type="ECO:0000256" key="1">
    <source>
        <dbReference type="ARBA" id="ARBA00004123"/>
    </source>
</evidence>
<gene>
    <name evidence="6" type="primary">MED10</name>
    <name evidence="8" type="ORF">E3P99_00660</name>
</gene>
<proteinExistence type="inferred from homology"/>
<feature type="region of interest" description="Disordered" evidence="7">
    <location>
        <begin position="37"/>
        <end position="70"/>
    </location>
</feature>
<keyword evidence="6" id="KW-0010">Activator</keyword>
<dbReference type="GO" id="GO:0003712">
    <property type="term" value="F:transcription coregulator activity"/>
    <property type="evidence" value="ECO:0007669"/>
    <property type="project" value="InterPro"/>
</dbReference>